<keyword evidence="4" id="KW-0813">Transport</keyword>
<dbReference type="InterPro" id="IPR027463">
    <property type="entry name" value="AcrB_DN_DC_subdom"/>
</dbReference>
<dbReference type="GO" id="GO:0005886">
    <property type="term" value="C:plasma membrane"/>
    <property type="evidence" value="ECO:0007669"/>
    <property type="project" value="UniProtKB-SubCell"/>
</dbReference>
<evidence type="ECO:0000256" key="5">
    <source>
        <dbReference type="ARBA" id="ARBA00022475"/>
    </source>
</evidence>
<dbReference type="PANTHER" id="PTHR32063:SF9">
    <property type="entry name" value="SIMILAR TO MULTIDRUG RESISTANCE PROTEIN MEXB"/>
    <property type="match status" value="1"/>
</dbReference>
<reference evidence="13 14" key="1">
    <citation type="submission" date="2018-06" db="EMBL/GenBank/DDBJ databases">
        <authorList>
            <consortium name="Pathogen Informatics"/>
            <person name="Doyle S."/>
        </authorList>
    </citation>
    <scope>NUCLEOTIDE SEQUENCE [LARGE SCALE GENOMIC DNA]</scope>
    <source>
        <strain evidence="13 14">NCTC11343</strain>
    </source>
</reference>
<evidence type="ECO:0000256" key="8">
    <source>
        <dbReference type="ARBA" id="ARBA00022989"/>
    </source>
</evidence>
<dbReference type="InterPro" id="IPR001036">
    <property type="entry name" value="Acrflvin-R"/>
</dbReference>
<dbReference type="GO" id="GO:0015562">
    <property type="term" value="F:efflux transmembrane transporter activity"/>
    <property type="evidence" value="ECO:0007669"/>
    <property type="project" value="InterPro"/>
</dbReference>
<keyword evidence="10" id="KW-0449">Lipoprotein</keyword>
<dbReference type="Gene3D" id="3.30.70.1320">
    <property type="entry name" value="Multidrug efflux transporter AcrB pore domain like"/>
    <property type="match status" value="1"/>
</dbReference>
<feature type="transmembrane region" description="Helical" evidence="12">
    <location>
        <begin position="895"/>
        <end position="919"/>
    </location>
</feature>
<dbReference type="EMBL" id="UAUU01000002">
    <property type="protein sequence ID" value="SPZ84590.1"/>
    <property type="molecule type" value="Genomic_DNA"/>
</dbReference>
<dbReference type="SUPFAM" id="SSF82866">
    <property type="entry name" value="Multidrug efflux transporter AcrB transmembrane domain"/>
    <property type="match status" value="2"/>
</dbReference>
<dbReference type="InterPro" id="IPR003423">
    <property type="entry name" value="OMP_efflux"/>
</dbReference>
<evidence type="ECO:0000256" key="12">
    <source>
        <dbReference type="SAM" id="Phobius"/>
    </source>
</evidence>
<evidence type="ECO:0000256" key="1">
    <source>
        <dbReference type="ARBA" id="ARBA00004429"/>
    </source>
</evidence>
<feature type="transmembrane region" description="Helical" evidence="12">
    <location>
        <begin position="1041"/>
        <end position="1061"/>
    </location>
</feature>
<keyword evidence="10" id="KW-0564">Palmitate</keyword>
<evidence type="ECO:0000256" key="4">
    <source>
        <dbReference type="ARBA" id="ARBA00022448"/>
    </source>
</evidence>
<dbReference type="Pfam" id="PF02321">
    <property type="entry name" value="OEP"/>
    <property type="match status" value="2"/>
</dbReference>
<dbReference type="SUPFAM" id="SSF82693">
    <property type="entry name" value="Multidrug efflux transporter AcrB pore domain, PN1, PN2, PC1 and PC2 subdomains"/>
    <property type="match status" value="4"/>
</dbReference>
<feature type="transmembrane region" description="Helical" evidence="12">
    <location>
        <begin position="1002"/>
        <end position="1029"/>
    </location>
</feature>
<dbReference type="Gene3D" id="1.20.1640.10">
    <property type="entry name" value="Multidrug efflux transporter AcrB transmembrane domain"/>
    <property type="match status" value="2"/>
</dbReference>
<feature type="transmembrane region" description="Helical" evidence="12">
    <location>
        <begin position="342"/>
        <end position="361"/>
    </location>
</feature>
<dbReference type="PRINTS" id="PR00702">
    <property type="entry name" value="ACRIFLAVINRP"/>
</dbReference>
<keyword evidence="8 12" id="KW-1133">Transmembrane helix</keyword>
<evidence type="ECO:0000256" key="11">
    <source>
        <dbReference type="SAM" id="Coils"/>
    </source>
</evidence>
<feature type="transmembrane region" description="Helical" evidence="12">
    <location>
        <begin position="872"/>
        <end position="888"/>
    </location>
</feature>
<dbReference type="Gene3D" id="2.20.200.10">
    <property type="entry name" value="Outer membrane efflux proteins (OEP)"/>
    <property type="match status" value="1"/>
</dbReference>
<keyword evidence="9 10" id="KW-0472">Membrane</keyword>
<comment type="similarity">
    <text evidence="2 10">Belongs to the outer membrane factor (OMF) (TC 1.B.17) family.</text>
</comment>
<dbReference type="Gene3D" id="1.20.1600.10">
    <property type="entry name" value="Outer membrane efflux proteins (OEP)"/>
    <property type="match status" value="1"/>
</dbReference>
<feature type="transmembrane region" description="Helical" evidence="12">
    <location>
        <begin position="925"/>
        <end position="950"/>
    </location>
</feature>
<evidence type="ECO:0000256" key="10">
    <source>
        <dbReference type="RuleBase" id="RU362097"/>
    </source>
</evidence>
<dbReference type="Pfam" id="PF00873">
    <property type="entry name" value="ACR_tran"/>
    <property type="match status" value="1"/>
</dbReference>
<keyword evidence="11" id="KW-0175">Coiled coil</keyword>
<dbReference type="GO" id="GO:0009636">
    <property type="term" value="P:response to toxic substance"/>
    <property type="evidence" value="ECO:0007669"/>
    <property type="project" value="UniProtKB-ARBA"/>
</dbReference>
<feature type="transmembrane region" description="Helical" evidence="12">
    <location>
        <begin position="472"/>
        <end position="499"/>
    </location>
</feature>
<feature type="transmembrane region" description="Helical" evidence="12">
    <location>
        <begin position="394"/>
        <end position="419"/>
    </location>
</feature>
<dbReference type="RefSeq" id="WP_112373996.1">
    <property type="nucleotide sequence ID" value="NZ_CP069793.1"/>
</dbReference>
<feature type="transmembrane region" description="Helical" evidence="12">
    <location>
        <begin position="543"/>
        <end position="562"/>
    </location>
</feature>
<dbReference type="NCBIfam" id="TIGR00915">
    <property type="entry name" value="2A0602"/>
    <property type="match status" value="1"/>
</dbReference>
<evidence type="ECO:0000256" key="6">
    <source>
        <dbReference type="ARBA" id="ARBA00022519"/>
    </source>
</evidence>
<dbReference type="InterPro" id="IPR004764">
    <property type="entry name" value="MdtF-like"/>
</dbReference>
<feature type="transmembrane region" description="Helical" evidence="12">
    <location>
        <begin position="12"/>
        <end position="32"/>
    </location>
</feature>
<dbReference type="GeneID" id="97183523"/>
<dbReference type="InterPro" id="IPR010131">
    <property type="entry name" value="MdtP/NodT-like"/>
</dbReference>
<organism evidence="13 14">
    <name type="scientific">Sphingobacterium multivorum</name>
    <dbReference type="NCBI Taxonomy" id="28454"/>
    <lineage>
        <taxon>Bacteria</taxon>
        <taxon>Pseudomonadati</taxon>
        <taxon>Bacteroidota</taxon>
        <taxon>Sphingobacteriia</taxon>
        <taxon>Sphingobacteriales</taxon>
        <taxon>Sphingobacteriaceae</taxon>
        <taxon>Sphingobacterium</taxon>
    </lineage>
</organism>
<keyword evidence="6" id="KW-0997">Cell inner membrane</keyword>
<dbReference type="Gene3D" id="3.30.70.1440">
    <property type="entry name" value="Multidrug efflux transporter AcrB pore domain"/>
    <property type="match status" value="1"/>
</dbReference>
<evidence type="ECO:0000313" key="14">
    <source>
        <dbReference type="Proteomes" id="UP000251241"/>
    </source>
</evidence>
<feature type="transmembrane region" description="Helical" evidence="12">
    <location>
        <begin position="440"/>
        <end position="460"/>
    </location>
</feature>
<dbReference type="Proteomes" id="UP000251241">
    <property type="component" value="Unassembled WGS sequence"/>
</dbReference>
<protein>
    <submittedName>
        <fullName evidence="13">Efflux pump membrane transporter BepE</fullName>
    </submittedName>
</protein>
<feature type="transmembrane region" description="Helical" evidence="12">
    <location>
        <begin position="971"/>
        <end position="990"/>
    </location>
</feature>
<evidence type="ECO:0000256" key="3">
    <source>
        <dbReference type="ARBA" id="ARBA00010942"/>
    </source>
</evidence>
<dbReference type="FunFam" id="1.20.1640.10:FF:000001">
    <property type="entry name" value="Efflux pump membrane transporter"/>
    <property type="match status" value="1"/>
</dbReference>
<keyword evidence="10" id="KW-1134">Transmembrane beta strand</keyword>
<dbReference type="PANTHER" id="PTHR32063">
    <property type="match status" value="1"/>
</dbReference>
<proteinExistence type="inferred from homology"/>
<dbReference type="Gene3D" id="3.30.2090.10">
    <property type="entry name" value="Multidrug efflux transporter AcrB TolC docking domain, DN and DC subdomains"/>
    <property type="match status" value="2"/>
</dbReference>
<dbReference type="NCBIfam" id="TIGR01845">
    <property type="entry name" value="outer_NodT"/>
    <property type="match status" value="1"/>
</dbReference>
<feature type="coiled-coil region" evidence="11">
    <location>
        <begin position="1477"/>
        <end position="1504"/>
    </location>
</feature>
<evidence type="ECO:0000256" key="2">
    <source>
        <dbReference type="ARBA" id="ARBA00007613"/>
    </source>
</evidence>
<gene>
    <name evidence="13" type="primary">bepE_1</name>
    <name evidence="13" type="ORF">NCTC11343_01132</name>
</gene>
<accession>A0A2X2L5V6</accession>
<dbReference type="SUPFAM" id="SSF82714">
    <property type="entry name" value="Multidrug efflux transporter AcrB TolC docking domain, DN and DC subdomains"/>
    <property type="match status" value="2"/>
</dbReference>
<dbReference type="GO" id="GO:0042910">
    <property type="term" value="F:xenobiotic transmembrane transporter activity"/>
    <property type="evidence" value="ECO:0007669"/>
    <property type="project" value="TreeGrafter"/>
</dbReference>
<comment type="similarity">
    <text evidence="3">Belongs to the resistance-nodulation-cell division (RND) (TC 2.A.6) family.</text>
</comment>
<keyword evidence="7 10" id="KW-0812">Transmembrane</keyword>
<dbReference type="Gene3D" id="3.30.70.1430">
    <property type="entry name" value="Multidrug efflux transporter AcrB pore domain"/>
    <property type="match status" value="2"/>
</dbReference>
<name>A0A2X2L5V6_SPHMU</name>
<evidence type="ECO:0000256" key="9">
    <source>
        <dbReference type="ARBA" id="ARBA00023136"/>
    </source>
</evidence>
<dbReference type="SUPFAM" id="SSF56954">
    <property type="entry name" value="Outer membrane efflux proteins (OEP)"/>
    <property type="match status" value="1"/>
</dbReference>
<evidence type="ECO:0000313" key="13">
    <source>
        <dbReference type="EMBL" id="SPZ84590.1"/>
    </source>
</evidence>
<evidence type="ECO:0000256" key="7">
    <source>
        <dbReference type="ARBA" id="ARBA00022692"/>
    </source>
</evidence>
<feature type="transmembrane region" description="Helical" evidence="12">
    <location>
        <begin position="368"/>
        <end position="388"/>
    </location>
</feature>
<keyword evidence="5" id="KW-1003">Cell membrane</keyword>
<sequence length="1516" mass="167789">MFETFIKRPILSLVISVFITLLGLLALFTLPITQFPDIVPPSVVVNANYTGANAEVSTNAVAIPLEKAINGVAGMTYMNSVSTNNGSTVIQIFFEVGTDPDIAAVNVQNRVTTVLDELPEEVIKAGVTTEKEVNSMLMYLNVFTDDETADERFIYNFADINILKELKRIEGVGLAQIMGMRDYAMRVWVKPDRMAAYNISAEDVVAALRKQNIEAAPGQTGISSDKMRNMQQYVLRYPGKFTEIEEYANVPIRATSNGSIIRIKDVADVEFGSLDYEMVSKTDGRPSASIMLKQLPGSNAQEVIQRVKDRMAELKQTQFPTGMTYTMGYDVSRFLDASISSVIKTLLEAFLLVFIVVFIFLQDFRATVIPILAVPVCLIGALFFMQMLGFSINLLTLFALVLAIGIVVDNGIVVVEAVYAKMEEEHLQPMEATLEAMKEVGGAVVAITLVMSAVFVPVAFLSGPVGIFYRQFSLTLAAAIVISGINALTLTPALCALFLKSPHDRKPSNNWLDRFFKRFNAVYDKTAFGYKGILVKTSARRGLTLLLLGVFFVATWGSSAILPSGFIPTEDQGMIYVAVTTPPGATVDRTERVLDKIDSVSRQLDIVETVSTLSGYSIITEVSGASYGMGMINLKPWKERDQTVDDVIKDLREKTKDFADAEIDFFPPPTVPGFGNSSGFELRLLDRSGNEDLNKTAEVLQKFMDDMEKSDVLQDINSSFDVNFPQYMLKVDYDMAAKKGISVENAMNTLQTLMGSLYATNFIRYGQMYKVMVQAGPEYRQRPEDVLRLYVKNETGEMVPYNAFISMERIYGPEQITRYNMFSSAMITGQSSAGFSSGQAIEEVEKIASSLPQGYSIEWSGMTREQKISGNQALYIFALCLLFVYLLLCAQYESFLLPLPVLLCLPAGIFGAFIFLKVFGLENNIYAQVALVMLIGLLGKNAILIVEYANLKYKQGMDIVTASIEGAVARLRPILMTSFAFIAGLIPLMMASGAGALGNRSIGTAAVGGMLIGTILGVIVIPGLVILFSKKENKKQVVKQASLVIAALILFGSCSVPKKALQPEKVNVPNSFSKHLSPDSLNVGSRPWKEIFKDSQLVSLIDSALQNNLDIRQSILRLESAQAYFKQRKAALGPRVEAAVEGGIRKYGHYTESGIGNYDSNFSENLKNDEKLPEPFIPDYFIGLRSSWEIDLWGKLKSQKQAAYFSFLAEQEGKRLLETELVSNIATAYYELIALDQKIKVYNRNIELHKNALEVVEVKKDAGYATELSVQQFKALLANSKAAKEQLIQEIALWEHHINGLLGRFYQPIVRSTYAENADLYHAMHFGTPDDLVNQRPDIKAAYLKVIASSNNQEASRLAFLPSVAISPFIGLQSFSFNKLFNLDKSIAYNLFGGITLPIFNQRQLKTQYEIAKADYGIAFLDYEKMVLNAYNEVSNVIMTQEAIGRRRGFVDEHVQALKLSIEAAQELFIAGRVTSLDVVTAQKESLEAQIGKVELEKENTLNQILLYKALGGGWQ</sequence>
<comment type="subcellular location">
    <subcellularLocation>
        <location evidence="1">Cell inner membrane</location>
        <topology evidence="1">Multi-pass membrane protein</topology>
    </subcellularLocation>
    <subcellularLocation>
        <location evidence="10">Cell membrane</location>
        <topology evidence="10">Lipid-anchor</topology>
    </subcellularLocation>
</comment>